<dbReference type="PANTHER" id="PTHR43677:SF4">
    <property type="entry name" value="QUINONE OXIDOREDUCTASE-LIKE PROTEIN 2"/>
    <property type="match status" value="1"/>
</dbReference>
<dbReference type="InterPro" id="IPR013149">
    <property type="entry name" value="ADH-like_C"/>
</dbReference>
<comment type="caution">
    <text evidence="2">The sequence shown here is derived from an EMBL/GenBank/DDBJ whole genome shotgun (WGS) entry which is preliminary data.</text>
</comment>
<evidence type="ECO:0000259" key="1">
    <source>
        <dbReference type="SMART" id="SM00829"/>
    </source>
</evidence>
<dbReference type="SMART" id="SM00829">
    <property type="entry name" value="PKS_ER"/>
    <property type="match status" value="1"/>
</dbReference>
<dbReference type="InterPro" id="IPR002364">
    <property type="entry name" value="Quin_OxRdtase/zeta-crystal_CS"/>
</dbReference>
<feature type="domain" description="Enoyl reductase (ER)" evidence="1">
    <location>
        <begin position="11"/>
        <end position="323"/>
    </location>
</feature>
<dbReference type="InterPro" id="IPR013154">
    <property type="entry name" value="ADH-like_N"/>
</dbReference>
<reference evidence="2" key="2">
    <citation type="journal article" date="2022" name="Microbiol. Resour. Announc.">
        <title>Whole-Genome Sequence of Entomortierella parvispora E1425, a Mucoromycotan Fungus Associated with Burkholderiaceae-Related Endosymbiotic Bacteria.</title>
        <authorList>
            <person name="Herlambang A."/>
            <person name="Guo Y."/>
            <person name="Takashima Y."/>
            <person name="Narisawa K."/>
            <person name="Ohta H."/>
            <person name="Nishizawa T."/>
        </authorList>
    </citation>
    <scope>NUCLEOTIDE SEQUENCE</scope>
    <source>
        <strain evidence="2">E1425</strain>
    </source>
</reference>
<dbReference type="Gene3D" id="3.40.50.720">
    <property type="entry name" value="NAD(P)-binding Rossmann-like Domain"/>
    <property type="match status" value="1"/>
</dbReference>
<gene>
    <name evidence="2" type="ORF">EMPS_05206</name>
</gene>
<dbReference type="Gene3D" id="3.90.180.10">
    <property type="entry name" value="Medium-chain alcohol dehydrogenases, catalytic domain"/>
    <property type="match status" value="1"/>
</dbReference>
<evidence type="ECO:0000313" key="3">
    <source>
        <dbReference type="Proteomes" id="UP000827284"/>
    </source>
</evidence>
<accession>A0A9P3LW87</accession>
<dbReference type="InterPro" id="IPR051397">
    <property type="entry name" value="Zn-ADH-like_protein"/>
</dbReference>
<dbReference type="InterPro" id="IPR036291">
    <property type="entry name" value="NAD(P)-bd_dom_sf"/>
</dbReference>
<dbReference type="Pfam" id="PF08240">
    <property type="entry name" value="ADH_N"/>
    <property type="match status" value="1"/>
</dbReference>
<organism evidence="2 3">
    <name type="scientific">Entomortierella parvispora</name>
    <dbReference type="NCBI Taxonomy" id="205924"/>
    <lineage>
        <taxon>Eukaryota</taxon>
        <taxon>Fungi</taxon>
        <taxon>Fungi incertae sedis</taxon>
        <taxon>Mucoromycota</taxon>
        <taxon>Mortierellomycotina</taxon>
        <taxon>Mortierellomycetes</taxon>
        <taxon>Mortierellales</taxon>
        <taxon>Mortierellaceae</taxon>
        <taxon>Entomortierella</taxon>
    </lineage>
</organism>
<dbReference type="PROSITE" id="PS01162">
    <property type="entry name" value="QOR_ZETA_CRYSTAL"/>
    <property type="match status" value="1"/>
</dbReference>
<proteinExistence type="predicted"/>
<dbReference type="OrthoDB" id="10257049at2759"/>
<dbReference type="GO" id="GO:0016491">
    <property type="term" value="F:oxidoreductase activity"/>
    <property type="evidence" value="ECO:0007669"/>
    <property type="project" value="InterPro"/>
</dbReference>
<dbReference type="GO" id="GO:0008270">
    <property type="term" value="F:zinc ion binding"/>
    <property type="evidence" value="ECO:0007669"/>
    <property type="project" value="InterPro"/>
</dbReference>
<dbReference type="InterPro" id="IPR020843">
    <property type="entry name" value="ER"/>
</dbReference>
<protein>
    <submittedName>
        <fullName evidence="2">NADPH:quinone reductase</fullName>
    </submittedName>
</protein>
<dbReference type="AlphaFoldDB" id="A0A9P3LW87"/>
<dbReference type="SUPFAM" id="SSF51735">
    <property type="entry name" value="NAD(P)-binding Rossmann-fold domains"/>
    <property type="match status" value="1"/>
</dbReference>
<dbReference type="Proteomes" id="UP000827284">
    <property type="component" value="Unassembled WGS sequence"/>
</dbReference>
<dbReference type="Pfam" id="PF00107">
    <property type="entry name" value="ADH_zinc_N"/>
    <property type="match status" value="1"/>
</dbReference>
<dbReference type="PANTHER" id="PTHR43677">
    <property type="entry name" value="SHORT-CHAIN DEHYDROGENASE/REDUCTASE"/>
    <property type="match status" value="1"/>
</dbReference>
<dbReference type="EMBL" id="BQFW01000007">
    <property type="protein sequence ID" value="GJJ72848.1"/>
    <property type="molecule type" value="Genomic_DNA"/>
</dbReference>
<dbReference type="CDD" id="cd08241">
    <property type="entry name" value="QOR1"/>
    <property type="match status" value="1"/>
</dbReference>
<keyword evidence="3" id="KW-1185">Reference proteome</keyword>
<sequence>MKAILIEKALSSVDEMRVHTVPDPVLKKGEVLVDVAAAGLNFFDILQVQEKYQIKPPYPYIPGAEFAGTITKIHPETKGHFKVGDRVFGSTQGCYAEKLACNAKSLLPIPSNLSFAQAAGLFITYPTSYVALAERAQLKAGEWCLVHAAAGGVGLCAVQIAKALGAKVIATAGSQDKLDIALKNGADYGVNYRDKDWSAQVLKITGGKGADVVYDPVGLINESLRCSAWCARVLVVGFAAGTIEKIPANRILLKNISVVGVHWGAYQKYDIATVGKVWKELLELFATEKLVPVVYDKVYNGLDAVKTGLNDLASRKTFGKAVVAIGKDGVASTHSKL</sequence>
<name>A0A9P3LW87_9FUNG</name>
<reference evidence="2" key="1">
    <citation type="submission" date="2021-11" db="EMBL/GenBank/DDBJ databases">
        <authorList>
            <person name="Herlambang A."/>
            <person name="Guo Y."/>
            <person name="Takashima Y."/>
            <person name="Nishizawa T."/>
        </authorList>
    </citation>
    <scope>NUCLEOTIDE SEQUENCE</scope>
    <source>
        <strain evidence="2">E1425</strain>
    </source>
</reference>
<dbReference type="SUPFAM" id="SSF50129">
    <property type="entry name" value="GroES-like"/>
    <property type="match status" value="1"/>
</dbReference>
<dbReference type="GO" id="GO:0005739">
    <property type="term" value="C:mitochondrion"/>
    <property type="evidence" value="ECO:0007669"/>
    <property type="project" value="TreeGrafter"/>
</dbReference>
<dbReference type="InterPro" id="IPR011032">
    <property type="entry name" value="GroES-like_sf"/>
</dbReference>
<evidence type="ECO:0000313" key="2">
    <source>
        <dbReference type="EMBL" id="GJJ72848.1"/>
    </source>
</evidence>